<gene>
    <name evidence="1" type="ORF">NITINOP_1912</name>
</gene>
<dbReference type="STRING" id="1715989.NITINOP_1912"/>
<name>A0A0S4KWU8_9BACT</name>
<dbReference type="EMBL" id="LN885086">
    <property type="protein sequence ID" value="CUQ66884.1"/>
    <property type="molecule type" value="Genomic_DNA"/>
</dbReference>
<sequence length="98" mass="11056">MTSRFDDLLQRVSILNAQLGPLEHQIGSEVRDLLHRRLWAIVAELNSMLDLGLDNTALDLTAEGDRLRIHFWSGVGGSIDAEVNIFIDRTFTVQKHTT</sequence>
<reference evidence="2" key="1">
    <citation type="submission" date="2015-09" db="EMBL/GenBank/DDBJ databases">
        <authorList>
            <person name="Daims H."/>
        </authorList>
    </citation>
    <scope>NUCLEOTIDE SEQUENCE [LARGE SCALE GENOMIC DNA]</scope>
</reference>
<accession>A0A0S4KWU8</accession>
<dbReference type="OrthoDB" id="9865925at2"/>
<protein>
    <submittedName>
        <fullName evidence="1">Uncharacterized protein</fullName>
    </submittedName>
</protein>
<proteinExistence type="predicted"/>
<evidence type="ECO:0000313" key="2">
    <source>
        <dbReference type="Proteomes" id="UP000066284"/>
    </source>
</evidence>
<organism evidence="1 2">
    <name type="scientific">Candidatus Nitrospira inopinata</name>
    <dbReference type="NCBI Taxonomy" id="1715989"/>
    <lineage>
        <taxon>Bacteria</taxon>
        <taxon>Pseudomonadati</taxon>
        <taxon>Nitrospirota</taxon>
        <taxon>Nitrospiria</taxon>
        <taxon>Nitrospirales</taxon>
        <taxon>Nitrospiraceae</taxon>
        <taxon>Nitrospira</taxon>
    </lineage>
</organism>
<keyword evidence="2" id="KW-1185">Reference proteome</keyword>
<evidence type="ECO:0000313" key="1">
    <source>
        <dbReference type="EMBL" id="CUQ66884.1"/>
    </source>
</evidence>
<dbReference type="RefSeq" id="WP_062484840.1">
    <property type="nucleotide sequence ID" value="NZ_LN885086.1"/>
</dbReference>
<dbReference type="KEGG" id="nio:NITINOP_1912"/>
<dbReference type="AlphaFoldDB" id="A0A0S4KWU8"/>
<dbReference type="Proteomes" id="UP000066284">
    <property type="component" value="Chromosome 1"/>
</dbReference>